<dbReference type="RefSeq" id="WP_377316975.1">
    <property type="nucleotide sequence ID" value="NZ_JBHUIY010000024.1"/>
</dbReference>
<dbReference type="Gene3D" id="1.25.40.10">
    <property type="entry name" value="Tetratricopeptide repeat domain"/>
    <property type="match status" value="2"/>
</dbReference>
<protein>
    <recommendedName>
        <fullName evidence="3">Tetratricopeptide repeat-containing protein</fullName>
    </recommendedName>
</protein>
<evidence type="ECO:0000313" key="2">
    <source>
        <dbReference type="Proteomes" id="UP001597296"/>
    </source>
</evidence>
<organism evidence="1 2">
    <name type="scientific">Phaeospirillum tilakii</name>
    <dbReference type="NCBI Taxonomy" id="741673"/>
    <lineage>
        <taxon>Bacteria</taxon>
        <taxon>Pseudomonadati</taxon>
        <taxon>Pseudomonadota</taxon>
        <taxon>Alphaproteobacteria</taxon>
        <taxon>Rhodospirillales</taxon>
        <taxon>Rhodospirillaceae</taxon>
        <taxon>Phaeospirillum</taxon>
    </lineage>
</organism>
<dbReference type="InterPro" id="IPR011990">
    <property type="entry name" value="TPR-like_helical_dom_sf"/>
</dbReference>
<dbReference type="SUPFAM" id="SSF48452">
    <property type="entry name" value="TPR-like"/>
    <property type="match status" value="1"/>
</dbReference>
<evidence type="ECO:0000313" key="1">
    <source>
        <dbReference type="EMBL" id="MFD2234600.1"/>
    </source>
</evidence>
<sequence length="691" mass="76578">MTEEIDLDRWFQAGADLPDGLRSAFRRLGKELAAHRGRWGLFILEFEHAASRDRVAAAIEQGGATPRRLRADPADHPDWPSLEQAIVAAAAGAGCVELFGLESWLDPLQATETAERLRGLNRRREAFARAVPVPVLFWLRPLQVRDLATLAPDVWSWRAGVDRFLEDSPVPPSAAIGGEASAPLPHWAEFDNRTAAERRVRLAELEAYLDGAGDDANPALIAALRLEQADLLAGLGEYEAALAILRDHAVPAFTALDDEYSRAATMGRIADILQARGELDAALKIRQEEQLPVYDRLDDVRERAVTMGRIADILQARGAFDAALKIRQEEELPVYDRLGDVRSRAVTMGKIADILQARGELDAALKIRQEEQLPVYDRLGDVRERAVTMGRIADILQARGELDAALKIRQEEELPVYDRLGDVRERAVTMGRIADILQARGELDAALKIRQEEELPVYDRLGDVRERAVTRGKIADILQARGEFDAALKIRQEEMLPAFDRLGDVRERAVTMSKIADILQARGELDASLKIRQEEMLPAFERLGAVRERAVTMGQIADILQARGELDAALKIRQEEELPVYQRLGYIDGLSNVRFNRARLLMKKNGLTEGNAEAIHDDLAESFALVQKTGVATGLVEVGSLFGQVLAARGETEAALAVFDRAATAAERLGWSERAAKLRAEQERLRHPPSD</sequence>
<name>A0ABW5CBK0_9PROT</name>
<evidence type="ECO:0008006" key="3">
    <source>
        <dbReference type="Google" id="ProtNLM"/>
    </source>
</evidence>
<reference evidence="2" key="1">
    <citation type="journal article" date="2019" name="Int. J. Syst. Evol. Microbiol.">
        <title>The Global Catalogue of Microorganisms (GCM) 10K type strain sequencing project: providing services to taxonomists for standard genome sequencing and annotation.</title>
        <authorList>
            <consortium name="The Broad Institute Genomics Platform"/>
            <consortium name="The Broad Institute Genome Sequencing Center for Infectious Disease"/>
            <person name="Wu L."/>
            <person name="Ma J."/>
        </authorList>
    </citation>
    <scope>NUCLEOTIDE SEQUENCE [LARGE SCALE GENOMIC DNA]</scope>
    <source>
        <strain evidence="2">KCTC 15012</strain>
    </source>
</reference>
<dbReference type="Proteomes" id="UP001597296">
    <property type="component" value="Unassembled WGS sequence"/>
</dbReference>
<dbReference type="PANTHER" id="PTHR10098">
    <property type="entry name" value="RAPSYN-RELATED"/>
    <property type="match status" value="1"/>
</dbReference>
<comment type="caution">
    <text evidence="1">The sequence shown here is derived from an EMBL/GenBank/DDBJ whole genome shotgun (WGS) entry which is preliminary data.</text>
</comment>
<accession>A0ABW5CBK0</accession>
<dbReference type="EMBL" id="JBHUIY010000024">
    <property type="protein sequence ID" value="MFD2234600.1"/>
    <property type="molecule type" value="Genomic_DNA"/>
</dbReference>
<keyword evidence="2" id="KW-1185">Reference proteome</keyword>
<proteinExistence type="predicted"/>
<gene>
    <name evidence="1" type="ORF">ACFSNB_12355</name>
</gene>
<dbReference type="PANTHER" id="PTHR10098:SF108">
    <property type="entry name" value="TETRATRICOPEPTIDE REPEAT PROTEIN 28"/>
    <property type="match status" value="1"/>
</dbReference>